<evidence type="ECO:0000256" key="1">
    <source>
        <dbReference type="SAM" id="MobiDB-lite"/>
    </source>
</evidence>
<sequence length="503" mass="55201">MDDNSLVDDFFLQKPTARKQSALSPATSTGAPRPSTPINKTPTAPRVWAETIPRRPKEQPRSIKPTRPRPCSTSTPRRPIYSSKTIRAPTYSPTRSSVSLASPPPLPPPLDFSSPTRSGVSTGLSTTVSPSIVSSSTRKGYPASIPSIRKSPRKPARPLPSPCAQLEPTVCVIETESDHILVPESDGVLVPDSTDAPQELPSTLLDHNDQARSELDSHTHVEHDYCDFRDNHDPLPQKLFKSSPSPPPKLVSRPFNGSGKDKGKARELNSSTNLRESTDEDGKRAKLLADLGFEEEEDTRLGTEEECVPFSSSPIEIVGPSRTAQNAGKSVTTKSDSKGMDQWKKRGAEYSAKKKVLDLSEWEEWPMLHPIPSGSSLPQDQHTQIPSQEDQIKHIGLLIDDSEDEDDGISSGIAPLMDSWPADKRGVFLKMAGLKSDDVAVDEAGHAQAVDDWDRLLKKGGKRNVNVATKVAKKTWYNRSFYRAKKRGSKAFKAVGRSTRRVK</sequence>
<dbReference type="VEuPathDB" id="FungiDB:VP01_1530g4"/>
<feature type="compositionally biased region" description="Polar residues" evidence="1">
    <location>
        <begin position="18"/>
        <end position="42"/>
    </location>
</feature>
<keyword evidence="3" id="KW-1185">Reference proteome</keyword>
<proteinExistence type="predicted"/>
<comment type="caution">
    <text evidence="2">The sequence shown here is derived from an EMBL/GenBank/DDBJ whole genome shotgun (WGS) entry which is preliminary data.</text>
</comment>
<evidence type="ECO:0000313" key="2">
    <source>
        <dbReference type="EMBL" id="KNZ60601.1"/>
    </source>
</evidence>
<feature type="region of interest" description="Disordered" evidence="1">
    <location>
        <begin position="296"/>
        <end position="346"/>
    </location>
</feature>
<feature type="compositionally biased region" description="Polar residues" evidence="1">
    <location>
        <begin position="322"/>
        <end position="334"/>
    </location>
</feature>
<feature type="compositionally biased region" description="Low complexity" evidence="1">
    <location>
        <begin position="111"/>
        <end position="137"/>
    </location>
</feature>
<evidence type="ECO:0000313" key="3">
    <source>
        <dbReference type="Proteomes" id="UP000037035"/>
    </source>
</evidence>
<dbReference type="OrthoDB" id="2504488at2759"/>
<accession>A0A0L6VII6</accession>
<gene>
    <name evidence="2" type="ORF">VP01_1530g4</name>
</gene>
<dbReference type="EMBL" id="LAVV01005898">
    <property type="protein sequence ID" value="KNZ60601.1"/>
    <property type="molecule type" value="Genomic_DNA"/>
</dbReference>
<protein>
    <submittedName>
        <fullName evidence="2">Uncharacterized protein</fullName>
    </submittedName>
</protein>
<feature type="region of interest" description="Disordered" evidence="1">
    <location>
        <begin position="1"/>
        <end position="163"/>
    </location>
</feature>
<dbReference type="Proteomes" id="UP000037035">
    <property type="component" value="Unassembled WGS sequence"/>
</dbReference>
<name>A0A0L6VII6_9BASI</name>
<feature type="compositionally biased region" description="Basic and acidic residues" evidence="1">
    <location>
        <begin position="52"/>
        <end position="61"/>
    </location>
</feature>
<dbReference type="STRING" id="27349.A0A0L6VII6"/>
<feature type="compositionally biased region" description="Basic and acidic residues" evidence="1">
    <location>
        <begin position="206"/>
        <end position="235"/>
    </location>
</feature>
<dbReference type="AlphaFoldDB" id="A0A0L6VII6"/>
<feature type="region of interest" description="Disordered" evidence="1">
    <location>
        <begin position="186"/>
        <end position="282"/>
    </location>
</feature>
<reference evidence="2 3" key="1">
    <citation type="submission" date="2015-08" db="EMBL/GenBank/DDBJ databases">
        <title>Next Generation Sequencing and Analysis of the Genome of Puccinia sorghi L Schw, the Causal Agent of Maize Common Rust.</title>
        <authorList>
            <person name="Rochi L."/>
            <person name="Burguener G."/>
            <person name="Darino M."/>
            <person name="Turjanski A."/>
            <person name="Kreff E."/>
            <person name="Dieguez M.J."/>
            <person name="Sacco F."/>
        </authorList>
    </citation>
    <scope>NUCLEOTIDE SEQUENCE [LARGE SCALE GENOMIC DNA]</scope>
    <source>
        <strain evidence="2 3">RO10H11247</strain>
    </source>
</reference>
<feature type="compositionally biased region" description="Basic and acidic residues" evidence="1">
    <location>
        <begin position="335"/>
        <end position="346"/>
    </location>
</feature>
<feature type="compositionally biased region" description="Low complexity" evidence="1">
    <location>
        <begin position="69"/>
        <end position="79"/>
    </location>
</feature>
<organism evidence="2 3">
    <name type="scientific">Puccinia sorghi</name>
    <dbReference type="NCBI Taxonomy" id="27349"/>
    <lineage>
        <taxon>Eukaryota</taxon>
        <taxon>Fungi</taxon>
        <taxon>Dikarya</taxon>
        <taxon>Basidiomycota</taxon>
        <taxon>Pucciniomycotina</taxon>
        <taxon>Pucciniomycetes</taxon>
        <taxon>Pucciniales</taxon>
        <taxon>Pucciniaceae</taxon>
        <taxon>Puccinia</taxon>
    </lineage>
</organism>